<dbReference type="InterPro" id="IPR003661">
    <property type="entry name" value="HisK_dim/P_dom"/>
</dbReference>
<evidence type="ECO:0000256" key="2">
    <source>
        <dbReference type="ARBA" id="ARBA00004236"/>
    </source>
</evidence>
<dbReference type="FunFam" id="3.30.565.10:FF:000023">
    <property type="entry name" value="PAS domain-containing sensor histidine kinase"/>
    <property type="match status" value="1"/>
</dbReference>
<dbReference type="SMART" id="SM00304">
    <property type="entry name" value="HAMP"/>
    <property type="match status" value="1"/>
</dbReference>
<organism evidence="16">
    <name type="scientific">Desulfofervidus auxilii</name>
    <dbReference type="NCBI Taxonomy" id="1621989"/>
    <lineage>
        <taxon>Bacteria</taxon>
        <taxon>Pseudomonadati</taxon>
        <taxon>Thermodesulfobacteriota</taxon>
        <taxon>Candidatus Desulfofervidia</taxon>
        <taxon>Candidatus Desulfofervidales</taxon>
        <taxon>Candidatus Desulfofervidaceae</taxon>
        <taxon>Candidatus Desulfofervidus</taxon>
    </lineage>
</organism>
<dbReference type="Pfam" id="PF00672">
    <property type="entry name" value="HAMP"/>
    <property type="match status" value="1"/>
</dbReference>
<evidence type="ECO:0000256" key="13">
    <source>
        <dbReference type="SAM" id="Phobius"/>
    </source>
</evidence>
<keyword evidence="6" id="KW-0597">Phosphoprotein</keyword>
<accession>A0A7C0U3E9</accession>
<dbReference type="GO" id="GO:0005886">
    <property type="term" value="C:plasma membrane"/>
    <property type="evidence" value="ECO:0007669"/>
    <property type="project" value="UniProtKB-SubCell"/>
</dbReference>
<evidence type="ECO:0000256" key="4">
    <source>
        <dbReference type="ARBA" id="ARBA00012438"/>
    </source>
</evidence>
<keyword evidence="7" id="KW-0808">Transferase</keyword>
<feature type="transmembrane region" description="Helical" evidence="13">
    <location>
        <begin position="170"/>
        <end position="195"/>
    </location>
</feature>
<dbReference type="PANTHER" id="PTHR43711">
    <property type="entry name" value="TWO-COMPONENT HISTIDINE KINASE"/>
    <property type="match status" value="1"/>
</dbReference>
<dbReference type="InterPro" id="IPR003660">
    <property type="entry name" value="HAMP_dom"/>
</dbReference>
<dbReference type="GO" id="GO:0000155">
    <property type="term" value="F:phosphorelay sensor kinase activity"/>
    <property type="evidence" value="ECO:0007669"/>
    <property type="project" value="InterPro"/>
</dbReference>
<keyword evidence="13" id="KW-0812">Transmembrane</keyword>
<proteinExistence type="predicted"/>
<evidence type="ECO:0000256" key="6">
    <source>
        <dbReference type="ARBA" id="ARBA00022553"/>
    </source>
</evidence>
<comment type="catalytic activity">
    <reaction evidence="1">
        <text>ATP + protein L-histidine = ADP + protein N-phospho-L-histidine.</text>
        <dbReference type="EC" id="2.7.13.3"/>
    </reaction>
</comment>
<comment type="caution">
    <text evidence="16">The sequence shown here is derived from an EMBL/GenBank/DDBJ whole genome shotgun (WGS) entry which is preliminary data.</text>
</comment>
<keyword evidence="5" id="KW-1003">Cell membrane</keyword>
<dbReference type="AlphaFoldDB" id="A0A7C0U3E9"/>
<evidence type="ECO:0000313" key="16">
    <source>
        <dbReference type="EMBL" id="HDD44425.1"/>
    </source>
</evidence>
<keyword evidence="13" id="KW-1133">Transmembrane helix</keyword>
<dbReference type="EMBL" id="DRBS01000237">
    <property type="protein sequence ID" value="HDD44425.1"/>
    <property type="molecule type" value="Genomic_DNA"/>
</dbReference>
<dbReference type="PROSITE" id="PS50885">
    <property type="entry name" value="HAMP"/>
    <property type="match status" value="1"/>
</dbReference>
<dbReference type="InterPro" id="IPR050736">
    <property type="entry name" value="Sensor_HK_Regulatory"/>
</dbReference>
<dbReference type="InterPro" id="IPR003594">
    <property type="entry name" value="HATPase_dom"/>
</dbReference>
<gene>
    <name evidence="16" type="ORF">ENG63_06160</name>
</gene>
<dbReference type="Proteomes" id="UP000886289">
    <property type="component" value="Unassembled WGS sequence"/>
</dbReference>
<feature type="transmembrane region" description="Helical" evidence="13">
    <location>
        <begin position="6"/>
        <end position="29"/>
    </location>
</feature>
<feature type="domain" description="Histidine kinase" evidence="14">
    <location>
        <begin position="258"/>
        <end position="476"/>
    </location>
</feature>
<keyword evidence="11" id="KW-0902">Two-component regulatory system</keyword>
<dbReference type="PROSITE" id="PS50109">
    <property type="entry name" value="HIS_KIN"/>
    <property type="match status" value="1"/>
</dbReference>
<dbReference type="CDD" id="cd16922">
    <property type="entry name" value="HATPase_EvgS-ArcB-TorS-like"/>
    <property type="match status" value="1"/>
</dbReference>
<sequence>MKMTIFKRFVISYLVIILLIIFLGVYTALRLNQLNQIINYMISVDSATIKLTEELADAILTQVGFEEKYLISKDKDFYQRFWEIRDYISKNIRKLRYIADTTKKRKLVKEIKKVYDSYLFLFKDALYDSNKEEYQLRKQKIISEISQKLKEIANIARLDRDKKMQMASDISLQVIKVTTITAAIGLIMVILISFFNTRNINRPILLLKEKTKEVARGKFGSPLNISSPPEIKELTNSFNTMCERLKELDEMKKDFISHLSHELRTPLTAIKEASNMLLEGVFKDVPEKQYELFSIIKEECERLINSVNRILDLSRMEAGMMTYNFKTASIIPIIKKSVTKLIPLAQKKKIDIELNLSDKISLTKIDEEKIAQVIENLLDNALKFTLEGGKVIITAMENEKGMIEVSVADTGCGIPKDDLEKVFDKFKRIESGWVAVRGTGLGLSIAKHIITAHGGQIWVKSEPGKGSVFYFTLPVS</sequence>
<dbReference type="SUPFAM" id="SSF47384">
    <property type="entry name" value="Homodimeric domain of signal transducing histidine kinase"/>
    <property type="match status" value="1"/>
</dbReference>
<evidence type="ECO:0000256" key="7">
    <source>
        <dbReference type="ARBA" id="ARBA00022679"/>
    </source>
</evidence>
<evidence type="ECO:0000256" key="11">
    <source>
        <dbReference type="ARBA" id="ARBA00023012"/>
    </source>
</evidence>
<dbReference type="InterPro" id="IPR036097">
    <property type="entry name" value="HisK_dim/P_sf"/>
</dbReference>
<keyword evidence="12 13" id="KW-0472">Membrane</keyword>
<dbReference type="InterPro" id="IPR005467">
    <property type="entry name" value="His_kinase_dom"/>
</dbReference>
<name>A0A7C0U3E9_DESA2</name>
<dbReference type="SUPFAM" id="SSF158472">
    <property type="entry name" value="HAMP domain-like"/>
    <property type="match status" value="1"/>
</dbReference>
<dbReference type="Gene3D" id="6.10.340.10">
    <property type="match status" value="1"/>
</dbReference>
<dbReference type="InterPro" id="IPR004358">
    <property type="entry name" value="Sig_transdc_His_kin-like_C"/>
</dbReference>
<evidence type="ECO:0000259" key="15">
    <source>
        <dbReference type="PROSITE" id="PS50885"/>
    </source>
</evidence>
<comment type="subcellular location">
    <subcellularLocation>
        <location evidence="2">Cell membrane</location>
    </subcellularLocation>
    <subcellularLocation>
        <location evidence="3">Membrane raft</location>
        <topology evidence="3">Multi-pass membrane protein</topology>
    </subcellularLocation>
</comment>
<dbReference type="GO" id="GO:0005524">
    <property type="term" value="F:ATP binding"/>
    <property type="evidence" value="ECO:0007669"/>
    <property type="project" value="UniProtKB-KW"/>
</dbReference>
<evidence type="ECO:0000256" key="1">
    <source>
        <dbReference type="ARBA" id="ARBA00000085"/>
    </source>
</evidence>
<dbReference type="PRINTS" id="PR00344">
    <property type="entry name" value="BCTRLSENSOR"/>
</dbReference>
<evidence type="ECO:0000256" key="12">
    <source>
        <dbReference type="ARBA" id="ARBA00023136"/>
    </source>
</evidence>
<evidence type="ECO:0000256" key="8">
    <source>
        <dbReference type="ARBA" id="ARBA00022741"/>
    </source>
</evidence>
<dbReference type="InterPro" id="IPR036890">
    <property type="entry name" value="HATPase_C_sf"/>
</dbReference>
<evidence type="ECO:0000256" key="10">
    <source>
        <dbReference type="ARBA" id="ARBA00022840"/>
    </source>
</evidence>
<evidence type="ECO:0000259" key="14">
    <source>
        <dbReference type="PROSITE" id="PS50109"/>
    </source>
</evidence>
<dbReference type="Pfam" id="PF02518">
    <property type="entry name" value="HATPase_c"/>
    <property type="match status" value="1"/>
</dbReference>
<dbReference type="GO" id="GO:0045121">
    <property type="term" value="C:membrane raft"/>
    <property type="evidence" value="ECO:0007669"/>
    <property type="project" value="UniProtKB-SubCell"/>
</dbReference>
<reference evidence="16" key="1">
    <citation type="journal article" date="2020" name="mSystems">
        <title>Genome- and Community-Level Interaction Insights into Carbon Utilization and Element Cycling Functions of Hydrothermarchaeota in Hydrothermal Sediment.</title>
        <authorList>
            <person name="Zhou Z."/>
            <person name="Liu Y."/>
            <person name="Xu W."/>
            <person name="Pan J."/>
            <person name="Luo Z.H."/>
            <person name="Li M."/>
        </authorList>
    </citation>
    <scope>NUCLEOTIDE SEQUENCE [LARGE SCALE GENOMIC DNA]</scope>
    <source>
        <strain evidence="16">HyVt-233</strain>
    </source>
</reference>
<dbReference type="CDD" id="cd06225">
    <property type="entry name" value="HAMP"/>
    <property type="match status" value="1"/>
</dbReference>
<dbReference type="EC" id="2.7.13.3" evidence="4"/>
<evidence type="ECO:0000256" key="5">
    <source>
        <dbReference type="ARBA" id="ARBA00022475"/>
    </source>
</evidence>
<protein>
    <recommendedName>
        <fullName evidence="4">histidine kinase</fullName>
        <ecNumber evidence="4">2.7.13.3</ecNumber>
    </recommendedName>
</protein>
<keyword evidence="10" id="KW-0067">ATP-binding</keyword>
<dbReference type="CDD" id="cd00082">
    <property type="entry name" value="HisKA"/>
    <property type="match status" value="1"/>
</dbReference>
<dbReference type="SUPFAM" id="SSF55874">
    <property type="entry name" value="ATPase domain of HSP90 chaperone/DNA topoisomerase II/histidine kinase"/>
    <property type="match status" value="1"/>
</dbReference>
<dbReference type="PANTHER" id="PTHR43711:SF1">
    <property type="entry name" value="HISTIDINE KINASE 1"/>
    <property type="match status" value="1"/>
</dbReference>
<dbReference type="Pfam" id="PF00512">
    <property type="entry name" value="HisKA"/>
    <property type="match status" value="1"/>
</dbReference>
<keyword evidence="8" id="KW-0547">Nucleotide-binding</keyword>
<dbReference type="FunFam" id="1.10.287.130:FF:000001">
    <property type="entry name" value="Two-component sensor histidine kinase"/>
    <property type="match status" value="1"/>
</dbReference>
<dbReference type="SMART" id="SM00387">
    <property type="entry name" value="HATPase_c"/>
    <property type="match status" value="1"/>
</dbReference>
<dbReference type="Gene3D" id="3.30.565.10">
    <property type="entry name" value="Histidine kinase-like ATPase, C-terminal domain"/>
    <property type="match status" value="1"/>
</dbReference>
<evidence type="ECO:0000256" key="9">
    <source>
        <dbReference type="ARBA" id="ARBA00022777"/>
    </source>
</evidence>
<dbReference type="Gene3D" id="1.10.287.130">
    <property type="match status" value="1"/>
</dbReference>
<evidence type="ECO:0000256" key="3">
    <source>
        <dbReference type="ARBA" id="ARBA00004314"/>
    </source>
</evidence>
<keyword evidence="9 16" id="KW-0418">Kinase</keyword>
<dbReference type="SMART" id="SM00388">
    <property type="entry name" value="HisKA"/>
    <property type="match status" value="1"/>
</dbReference>
<feature type="domain" description="HAMP" evidence="15">
    <location>
        <begin position="198"/>
        <end position="250"/>
    </location>
</feature>